<dbReference type="PANTHER" id="PTHR37842:SF2">
    <property type="entry name" value="GYLCOSYL HYDROLASE 115 C-TERMINAL DOMAIN-CONTAINING PROTEIN"/>
    <property type="match status" value="1"/>
</dbReference>
<proteinExistence type="predicted"/>
<dbReference type="Gene3D" id="3.30.379.10">
    <property type="entry name" value="Chitobiase/beta-hexosaminidase domain 2-like"/>
    <property type="match status" value="1"/>
</dbReference>
<dbReference type="EMBL" id="NBSH01000005">
    <property type="protein sequence ID" value="ORX37574.1"/>
    <property type="molecule type" value="Genomic_DNA"/>
</dbReference>
<comment type="caution">
    <text evidence="4">The sequence shown here is derived from an EMBL/GenBank/DDBJ whole genome shotgun (WGS) entry which is preliminary data.</text>
</comment>
<dbReference type="InterPro" id="IPR029018">
    <property type="entry name" value="Hex-like_dom2"/>
</dbReference>
<dbReference type="InterPro" id="IPR042301">
    <property type="entry name" value="GH115_sf"/>
</dbReference>
<dbReference type="GO" id="GO:0016787">
    <property type="term" value="F:hydrolase activity"/>
    <property type="evidence" value="ECO:0007669"/>
    <property type="project" value="UniProtKB-KW"/>
</dbReference>
<feature type="domain" description="Gylcosyl hydrolase 115 C-terminal" evidence="3">
    <location>
        <begin position="879"/>
        <end position="1061"/>
    </location>
</feature>
<dbReference type="InParanoid" id="A0A1Y1UJA3"/>
<dbReference type="STRING" id="4999.A0A1Y1UJA3"/>
<keyword evidence="2" id="KW-0732">Signal</keyword>
<gene>
    <name evidence="4" type="ORF">BD324DRAFT_622478</name>
</gene>
<feature type="chain" id="PRO_5013005458" description="Gylcosyl hydrolase 115 C-terminal domain-containing protein" evidence="2">
    <location>
        <begin position="21"/>
        <end position="1065"/>
    </location>
</feature>
<feature type="signal peptide" evidence="2">
    <location>
        <begin position="1"/>
        <end position="20"/>
    </location>
</feature>
<sequence length="1065" mass="120106">MLLFRAVLSSLLIIPNDALALGDPKCVSFPTSPYAVHDSTTLSDTLLAAVKTSWRTLLGRRSTNDVDSSATTLPPSPFIISSHIPRRRIRHSPPILIDSTDDEAIHIAAHFFANDIERVTGLKPAVYNDTIPRGVESAIIVGSVDSSLVQSFEPDWTDDMKGRWEVWDARVVKNPRVKGDLEEVLMLTGSDRRGTIYALYSISEQMGISPWYWWDDVPTLKHETIAFDSSKICSHGEPTIKYRGLFLNDELPALWNWARDYFEIPLPQCPFQVGMYERVFELLLRLRANYLWPAMWAGMYYVDGLNPEANGLPQPAIPGPNQVLAQRMGIVSGTSHHEPMARNKAEWDLEGSGPWDWTNNETLIKWWEYGAERAKGLETMYTLGMRGDGDSPLIGASPELVEGIVDVQRDILRRVNKRTDISDMPQTWVMYKEVQGFYQQGLKVPEDVTIMLADDNWGNVMATPRRDVTHKGGAGLYYHAEYVGVPRSYKWINTISLAKMWEQLDIAQAFDINQVWILNVGDLKLTEIPLDYFTNIAYDSSRWGRNSVTPWMKEWATRDFGPEYADEVAHVLGTFSRYVSRVKPELLHPQHWSLYNYEEAERALAEWDDLESRSDALFHAMPKATRTAYFELIHGVVRLMANLNRLYVATGRNNAYGDQGRTSTNMWAEKAIEYFKTDGEITREYHELYGGKWDHVLDQAHINFNAPVERQRNFMPPVTFIETFLPSRPSREAKPPGLPSYYKVAVENSRGSWPGSDFDRCPGWSSECWNPLLKSMDPYGASSRWIDVYSSGPKDVDFVIDTNVTWLVPSITQGHVKLDGSRDIRFSVSIDWEKLPSKGEMYSTGGGMTIHGSDHTNVTVNIPVAVPAKSALPPSDFHGFIEGDGYIVIEAGHYTSSHSAQGYAWEEHEWYGRTVSGLSVLPVSDQNLTIGEGPSLTYEFWTTATTSKDKAELTVQIGPSINFIYGKKLALGIQWDDKDPQIITPIPDSVTIEHGGTVPPDWLDVVAQEIRNVTMTIDDIGKPGKHSVTIWGMTAGIVVERVLLDFGGIRERGYSYLGPPESRKL</sequence>
<keyword evidence="1" id="KW-0378">Hydrolase</keyword>
<protein>
    <recommendedName>
        <fullName evidence="3">Gylcosyl hydrolase 115 C-terminal domain-containing protein</fullName>
    </recommendedName>
</protein>
<organism evidence="4 5">
    <name type="scientific">Kockovaella imperatae</name>
    <dbReference type="NCBI Taxonomy" id="4999"/>
    <lineage>
        <taxon>Eukaryota</taxon>
        <taxon>Fungi</taxon>
        <taxon>Dikarya</taxon>
        <taxon>Basidiomycota</taxon>
        <taxon>Agaricomycotina</taxon>
        <taxon>Tremellomycetes</taxon>
        <taxon>Tremellales</taxon>
        <taxon>Cuniculitremaceae</taxon>
        <taxon>Kockovaella</taxon>
    </lineage>
</organism>
<name>A0A1Y1UJA3_9TREE</name>
<dbReference type="GeneID" id="33557286"/>
<dbReference type="OrthoDB" id="4849794at2759"/>
<dbReference type="Gene3D" id="3.20.20.520">
    <property type="entry name" value="Glycosyl hydrolase family 115"/>
    <property type="match status" value="1"/>
</dbReference>
<reference evidence="4 5" key="1">
    <citation type="submission" date="2017-03" db="EMBL/GenBank/DDBJ databases">
        <title>Widespread Adenine N6-methylation of Active Genes in Fungi.</title>
        <authorList>
            <consortium name="DOE Joint Genome Institute"/>
            <person name="Mondo S.J."/>
            <person name="Dannebaum R.O."/>
            <person name="Kuo R.C."/>
            <person name="Louie K.B."/>
            <person name="Bewick A.J."/>
            <person name="Labutti K."/>
            <person name="Haridas S."/>
            <person name="Kuo A."/>
            <person name="Salamov A."/>
            <person name="Ahrendt S.R."/>
            <person name="Lau R."/>
            <person name="Bowen B.P."/>
            <person name="Lipzen A."/>
            <person name="Sullivan W."/>
            <person name="Andreopoulos W.B."/>
            <person name="Clum A."/>
            <person name="Lindquist E."/>
            <person name="Daum C."/>
            <person name="Northen T.R."/>
            <person name="Ramamoorthy G."/>
            <person name="Schmitz R.J."/>
            <person name="Gryganskyi A."/>
            <person name="Culley D."/>
            <person name="Magnuson J."/>
            <person name="James T.Y."/>
            <person name="O'Malley M.A."/>
            <person name="Stajich J.E."/>
            <person name="Spatafora J.W."/>
            <person name="Visel A."/>
            <person name="Grigoriev I.V."/>
        </authorList>
    </citation>
    <scope>NUCLEOTIDE SEQUENCE [LARGE SCALE GENOMIC DNA]</scope>
    <source>
        <strain evidence="4 5">NRRL Y-17943</strain>
    </source>
</reference>
<dbReference type="Pfam" id="PF17829">
    <property type="entry name" value="GH115_C"/>
    <property type="match status" value="1"/>
</dbReference>
<dbReference type="Pfam" id="PF15979">
    <property type="entry name" value="Glyco_hydro_115"/>
    <property type="match status" value="1"/>
</dbReference>
<evidence type="ECO:0000256" key="2">
    <source>
        <dbReference type="SAM" id="SignalP"/>
    </source>
</evidence>
<keyword evidence="5" id="KW-1185">Reference proteome</keyword>
<evidence type="ECO:0000313" key="5">
    <source>
        <dbReference type="Proteomes" id="UP000193218"/>
    </source>
</evidence>
<evidence type="ECO:0000313" key="4">
    <source>
        <dbReference type="EMBL" id="ORX37574.1"/>
    </source>
</evidence>
<dbReference type="Gene3D" id="2.60.120.1620">
    <property type="match status" value="1"/>
</dbReference>
<dbReference type="PANTHER" id="PTHR37842">
    <property type="match status" value="1"/>
</dbReference>
<dbReference type="InterPro" id="IPR041437">
    <property type="entry name" value="GH115_C"/>
</dbReference>
<dbReference type="InterPro" id="IPR031924">
    <property type="entry name" value="GH115"/>
</dbReference>
<dbReference type="AlphaFoldDB" id="A0A1Y1UJA3"/>
<evidence type="ECO:0000256" key="1">
    <source>
        <dbReference type="ARBA" id="ARBA00022801"/>
    </source>
</evidence>
<dbReference type="Proteomes" id="UP000193218">
    <property type="component" value="Unassembled WGS sequence"/>
</dbReference>
<dbReference type="Gene3D" id="1.20.58.2150">
    <property type="match status" value="1"/>
</dbReference>
<evidence type="ECO:0000259" key="3">
    <source>
        <dbReference type="Pfam" id="PF17829"/>
    </source>
</evidence>
<accession>A0A1Y1UJA3</accession>
<dbReference type="RefSeq" id="XP_021871561.1">
    <property type="nucleotide sequence ID" value="XM_022015477.1"/>
</dbReference>